<gene>
    <name evidence="1" type="ORF">CEXT_212391</name>
</gene>
<proteinExistence type="predicted"/>
<dbReference type="AlphaFoldDB" id="A0AAV4PC69"/>
<protein>
    <submittedName>
        <fullName evidence="1">Uncharacterized protein</fullName>
    </submittedName>
</protein>
<evidence type="ECO:0000313" key="2">
    <source>
        <dbReference type="Proteomes" id="UP001054945"/>
    </source>
</evidence>
<sequence length="105" mass="12273">MLYIQLPHKIDDEENIWTFGYSVFGERYHLLMDVIGSYAYFVVATEKPYAITFSVCILIEVYSIMLAQFSKSIENAKHGTLQSVRLIKDYKRIEKSVQLLKKICQ</sequence>
<evidence type="ECO:0000313" key="1">
    <source>
        <dbReference type="EMBL" id="GIX94867.1"/>
    </source>
</evidence>
<accession>A0AAV4PC69</accession>
<dbReference type="Proteomes" id="UP001054945">
    <property type="component" value="Unassembled WGS sequence"/>
</dbReference>
<keyword evidence="2" id="KW-1185">Reference proteome</keyword>
<dbReference type="EMBL" id="BPLR01004442">
    <property type="protein sequence ID" value="GIX94867.1"/>
    <property type="molecule type" value="Genomic_DNA"/>
</dbReference>
<organism evidence="1 2">
    <name type="scientific">Caerostris extrusa</name>
    <name type="common">Bark spider</name>
    <name type="synonym">Caerostris bankana</name>
    <dbReference type="NCBI Taxonomy" id="172846"/>
    <lineage>
        <taxon>Eukaryota</taxon>
        <taxon>Metazoa</taxon>
        <taxon>Ecdysozoa</taxon>
        <taxon>Arthropoda</taxon>
        <taxon>Chelicerata</taxon>
        <taxon>Arachnida</taxon>
        <taxon>Araneae</taxon>
        <taxon>Araneomorphae</taxon>
        <taxon>Entelegynae</taxon>
        <taxon>Araneoidea</taxon>
        <taxon>Araneidae</taxon>
        <taxon>Caerostris</taxon>
    </lineage>
</organism>
<reference evidence="1 2" key="1">
    <citation type="submission" date="2021-06" db="EMBL/GenBank/DDBJ databases">
        <title>Caerostris extrusa draft genome.</title>
        <authorList>
            <person name="Kono N."/>
            <person name="Arakawa K."/>
        </authorList>
    </citation>
    <scope>NUCLEOTIDE SEQUENCE [LARGE SCALE GENOMIC DNA]</scope>
</reference>
<name>A0AAV4PC69_CAEEX</name>
<comment type="caution">
    <text evidence="1">The sequence shown here is derived from an EMBL/GenBank/DDBJ whole genome shotgun (WGS) entry which is preliminary data.</text>
</comment>